<dbReference type="InterPro" id="IPR002446">
    <property type="entry name" value="Lipocalin_bac"/>
</dbReference>
<dbReference type="Gene3D" id="2.40.128.20">
    <property type="match status" value="1"/>
</dbReference>
<dbReference type="InterPro" id="IPR022271">
    <property type="entry name" value="Lipocalin_ApoD"/>
</dbReference>
<gene>
    <name evidence="4" type="ORF">WNY77_14975</name>
</gene>
<sequence length="187" mass="21291">MQLKSSLLTFLRVLAKSGGRSAILSFAVLLSACTSLPEGIKPVRDFELQRYLGKWYEIARHDHSFERGLEQVTAQYSLLDDGGVKVINRGYNPEEQEWDEAIGKAYFVGEQNIGHLKVSFFGPFYASYVIFSLDNDNYGYAMITGPNRDYFWILARQPELEDDVLQSLLTKARDAGFDTEKLIFVNQ</sequence>
<dbReference type="InterPro" id="IPR000566">
    <property type="entry name" value="Lipocln_cytosolic_FA-bd_dom"/>
</dbReference>
<comment type="caution">
    <text evidence="4">The sequence shown here is derived from an EMBL/GenBank/DDBJ whole genome shotgun (WGS) entry which is preliminary data.</text>
</comment>
<dbReference type="InterPro" id="IPR022272">
    <property type="entry name" value="Lipocalin_CS"/>
</dbReference>
<dbReference type="InterPro" id="IPR047202">
    <property type="entry name" value="Lipocalin_Blc-like_dom"/>
</dbReference>
<dbReference type="InterPro" id="IPR012674">
    <property type="entry name" value="Calycin"/>
</dbReference>
<proteinExistence type="inferred from homology"/>
<dbReference type="CDD" id="cd19438">
    <property type="entry name" value="lipocalin_Blc-like"/>
    <property type="match status" value="1"/>
</dbReference>
<keyword evidence="5" id="KW-1185">Reference proteome</keyword>
<comment type="similarity">
    <text evidence="1 2">Belongs to the calycin superfamily. Lipocalin family.</text>
</comment>
<dbReference type="SUPFAM" id="SSF50814">
    <property type="entry name" value="Lipocalins"/>
    <property type="match status" value="1"/>
</dbReference>
<keyword evidence="2" id="KW-0472">Membrane</keyword>
<keyword evidence="2" id="KW-0998">Cell outer membrane</keyword>
<evidence type="ECO:0000313" key="5">
    <source>
        <dbReference type="Proteomes" id="UP001461163"/>
    </source>
</evidence>
<evidence type="ECO:0000259" key="3">
    <source>
        <dbReference type="Pfam" id="PF08212"/>
    </source>
</evidence>
<keyword evidence="2" id="KW-0449">Lipoprotein</keyword>
<dbReference type="PRINTS" id="PR01171">
    <property type="entry name" value="BCTLIPOCALIN"/>
</dbReference>
<dbReference type="RefSeq" id="WP_006992787.1">
    <property type="nucleotide sequence ID" value="NZ_JBBMQS010000009.1"/>
</dbReference>
<organism evidence="4 5">
    <name type="scientific">Paraglaciecola mesophila</name>
    <dbReference type="NCBI Taxonomy" id="197222"/>
    <lineage>
        <taxon>Bacteria</taxon>
        <taxon>Pseudomonadati</taxon>
        <taxon>Pseudomonadota</taxon>
        <taxon>Gammaproteobacteria</taxon>
        <taxon>Alteromonadales</taxon>
        <taxon>Alteromonadaceae</taxon>
        <taxon>Paraglaciecola</taxon>
    </lineage>
</organism>
<dbReference type="Proteomes" id="UP001461163">
    <property type="component" value="Unassembled WGS sequence"/>
</dbReference>
<dbReference type="Pfam" id="PF08212">
    <property type="entry name" value="Lipocalin_2"/>
    <property type="match status" value="1"/>
</dbReference>
<comment type="subunit">
    <text evidence="2">Homodimer.</text>
</comment>
<evidence type="ECO:0000256" key="2">
    <source>
        <dbReference type="PIRNR" id="PIRNR036893"/>
    </source>
</evidence>
<dbReference type="PANTHER" id="PTHR10612">
    <property type="entry name" value="APOLIPOPROTEIN D"/>
    <property type="match status" value="1"/>
</dbReference>
<dbReference type="EMBL" id="JBBMQS010000009">
    <property type="protein sequence ID" value="MEM5498709.1"/>
    <property type="molecule type" value="Genomic_DNA"/>
</dbReference>
<evidence type="ECO:0000256" key="1">
    <source>
        <dbReference type="ARBA" id="ARBA00006889"/>
    </source>
</evidence>
<name>A0ABU9SXW4_9ALTE</name>
<dbReference type="PROSITE" id="PS51257">
    <property type="entry name" value="PROKAR_LIPOPROTEIN"/>
    <property type="match status" value="1"/>
</dbReference>
<keyword evidence="2" id="KW-0446">Lipid-binding</keyword>
<comment type="function">
    <text evidence="2">Involved in the storage or transport of lipids necessary for membrane maintenance under stressful conditions. Displays a binding preference for lysophospholipids.</text>
</comment>
<comment type="subcellular location">
    <subcellularLocation>
        <location evidence="2">Cell outer membrane</location>
    </subcellularLocation>
</comment>
<evidence type="ECO:0000313" key="4">
    <source>
        <dbReference type="EMBL" id="MEM5498709.1"/>
    </source>
</evidence>
<reference evidence="4 5" key="1">
    <citation type="submission" date="2024-03" db="EMBL/GenBank/DDBJ databases">
        <title>Community enrichment and isolation of bacterial strains for fucoidan degradation.</title>
        <authorList>
            <person name="Sichert A."/>
        </authorList>
    </citation>
    <scope>NUCLEOTIDE SEQUENCE [LARGE SCALE GENOMIC DNA]</scope>
    <source>
        <strain evidence="4 5">AS12</strain>
    </source>
</reference>
<dbReference type="PIRSF" id="PIRSF036893">
    <property type="entry name" value="Lipocalin_ApoD"/>
    <property type="match status" value="1"/>
</dbReference>
<accession>A0ABU9SXW4</accession>
<feature type="domain" description="Lipocalin/cytosolic fatty-acid binding" evidence="3">
    <location>
        <begin position="47"/>
        <end position="187"/>
    </location>
</feature>
<dbReference type="PROSITE" id="PS00213">
    <property type="entry name" value="LIPOCALIN"/>
    <property type="match status" value="1"/>
</dbReference>
<dbReference type="PANTHER" id="PTHR10612:SF34">
    <property type="entry name" value="APOLIPOPROTEIN D"/>
    <property type="match status" value="1"/>
</dbReference>
<protein>
    <recommendedName>
        <fullName evidence="2">Outer membrane lipoprotein Blc</fullName>
    </recommendedName>
</protein>